<keyword evidence="3" id="KW-0813">Transport</keyword>
<dbReference type="STRING" id="101091.A0A1C7NL60"/>
<dbReference type="InterPro" id="IPR007187">
    <property type="entry name" value="Nucleoporin_Nup133/Nup155_C"/>
</dbReference>
<dbReference type="GO" id="GO:0000972">
    <property type="term" value="P:transcription-dependent tethering of RNA polymerase II gene DNA at nuclear periphery"/>
    <property type="evidence" value="ECO:0007669"/>
    <property type="project" value="TreeGrafter"/>
</dbReference>
<evidence type="ECO:0008006" key="9">
    <source>
        <dbReference type="Google" id="ProtNLM"/>
    </source>
</evidence>
<proteinExistence type="inferred from homology"/>
<dbReference type="Gene3D" id="1.25.40.450">
    <property type="entry name" value="Nucleoporin, helical domain, N-terminal subdomain"/>
    <property type="match status" value="1"/>
</dbReference>
<dbReference type="InterPro" id="IPR004870">
    <property type="entry name" value="Nucleoporin_Nup155"/>
</dbReference>
<organism evidence="7 8">
    <name type="scientific">Choanephora cucurbitarum</name>
    <dbReference type="NCBI Taxonomy" id="101091"/>
    <lineage>
        <taxon>Eukaryota</taxon>
        <taxon>Fungi</taxon>
        <taxon>Fungi incertae sedis</taxon>
        <taxon>Mucoromycota</taxon>
        <taxon>Mucoromycotina</taxon>
        <taxon>Mucoromycetes</taxon>
        <taxon>Mucorales</taxon>
        <taxon>Mucorineae</taxon>
        <taxon>Choanephoraceae</taxon>
        <taxon>Choanephoroideae</taxon>
        <taxon>Choanephora</taxon>
    </lineage>
</organism>
<dbReference type="InterPro" id="IPR042537">
    <property type="entry name" value="Nucleoporin_Nup155_C_2"/>
</dbReference>
<dbReference type="Pfam" id="PF03177">
    <property type="entry name" value="Nucleoporin_C"/>
    <property type="match status" value="1"/>
</dbReference>
<dbReference type="PANTHER" id="PTHR10350:SF6">
    <property type="entry name" value="NUCLEAR PORE COMPLEX PROTEIN NUP155"/>
    <property type="match status" value="1"/>
</dbReference>
<protein>
    <recommendedName>
        <fullName evidence="9">Nucleoporin-domain-containing protein</fullName>
    </recommendedName>
</protein>
<evidence type="ECO:0000259" key="5">
    <source>
        <dbReference type="Pfam" id="PF03177"/>
    </source>
</evidence>
<dbReference type="EMBL" id="LUGH01000088">
    <property type="protein sequence ID" value="OBZ89569.1"/>
    <property type="molecule type" value="Genomic_DNA"/>
</dbReference>
<keyword evidence="4" id="KW-0539">Nucleus</keyword>
<evidence type="ECO:0000313" key="7">
    <source>
        <dbReference type="EMBL" id="OBZ89569.1"/>
    </source>
</evidence>
<dbReference type="GO" id="GO:0006606">
    <property type="term" value="P:protein import into nucleus"/>
    <property type="evidence" value="ECO:0007669"/>
    <property type="project" value="TreeGrafter"/>
</dbReference>
<dbReference type="GO" id="GO:0017056">
    <property type="term" value="F:structural constituent of nuclear pore"/>
    <property type="evidence" value="ECO:0007669"/>
    <property type="project" value="InterPro"/>
</dbReference>
<comment type="similarity">
    <text evidence="2">Belongs to the non-repetitive/WGA-negative nucleoporin family.</text>
</comment>
<dbReference type="InterPro" id="IPR042533">
    <property type="entry name" value="Nucleoporin_Nup155_C_1"/>
</dbReference>
<gene>
    <name evidence="7" type="ORF">A0J61_02381</name>
</gene>
<reference evidence="7 8" key="1">
    <citation type="submission" date="2016-03" db="EMBL/GenBank/DDBJ databases">
        <title>Choanephora cucurbitarum.</title>
        <authorList>
            <person name="Min B."/>
            <person name="Park H."/>
            <person name="Park J.-H."/>
            <person name="Shin H.-D."/>
            <person name="Choi I.-G."/>
        </authorList>
    </citation>
    <scope>NUCLEOTIDE SEQUENCE [LARGE SCALE GENOMIC DNA]</scope>
    <source>
        <strain evidence="7 8">KUS-F28377</strain>
    </source>
</reference>
<dbReference type="OrthoDB" id="338970at2759"/>
<sequence length="964" mass="107819">MENTSPEKTMAAVRQAAIMLETRGVLDRNFPDLRKTFTDPPQYISPQLDVVKPFVVKKSVTIPSPGIEAIRQYQPYSPSGFATSINRAYFVVKNILYLWDFVDTPNLVTYEEEEDIVGIGFVTPKPGIFRDDIKHLMVVSTISEVKIMALEYTSTKQLRVHKTDMTTNTAGVNMISIVGTQQGRIFMLGDDGYVWELDYRPKETWFSSKCTKKLHSTGNNLYFLIGSFTKDPVTEIAVNEDGTVLYQLTASSSIYVTYLAKDGHTFNTVFRKTDMLHSAQTACPSAQHLTADNFKLISIQPTTASESKSYHLVAISSSGLRIYLSHHTESHHLVHDAPPNTLAVVHVRSAGHTLTAADSVSRPLYHNGLFMFVKNAQQNAAVDTIVTYSPDLGKLSNCVSPASDMALTENHSTLDIHGKVLAIVESTHSNSEINNMALPYYSIPRTFLILATTGLTVLVQQRPVDMLYRLLYANRQDTIYRLPQFEDFYTHFGFVNCASLCYNLICSNVTIVSGQQSAHSPAVVSDAVERGATTLLDQYGKIPSHLNTIDQHAYSSRHDGLALFIYRLVQPIWEQQLIQTTIHPDGSKIYTHGPSTEQLKSVKTGLDKLVSFMDTNHNLFKSAAGSPETESFSNLRELAAYLRDAFCFFVYLIEAGVPSVIQLMSPVGQARVLQQDLKTLLTTSEGRTSVNDLLSALIQFSFTRFDNTSYVIDILTQHCGSFCGASDVLLYKAANQIYSARTAINTSQARAILNDSLLMLVKIAAHIPAEKALEIADEYASQGYPTYGIRLALECAKKRNKSVLTEKQPFYDIVFKLVSNAISKKSNMGNAATHEAYRKEILDAVFNNNDKEFQFYFYEAFVNHKLGQELIEESPPYLEEFLKLKPTYDRLGLLGDFYRRNQRYEEAAITYVTLARAEGDIDMGTRIENLTTAAACANAVTTPSKQYEMFHLKNEIEQLLKVAM</sequence>
<dbReference type="Proteomes" id="UP000093000">
    <property type="component" value="Unassembled WGS sequence"/>
</dbReference>
<evidence type="ECO:0000256" key="4">
    <source>
        <dbReference type="ARBA" id="ARBA00023242"/>
    </source>
</evidence>
<feature type="domain" description="Nucleoporin Nup133/Nup155-like N-terminal" evidence="6">
    <location>
        <begin position="59"/>
        <end position="455"/>
    </location>
</feature>
<dbReference type="PANTHER" id="PTHR10350">
    <property type="entry name" value="NUCLEAR PORE COMPLEX PROTEIN NUP155"/>
    <property type="match status" value="1"/>
</dbReference>
<comment type="subcellular location">
    <subcellularLocation>
        <location evidence="1">Nucleus</location>
    </subcellularLocation>
</comment>
<comment type="caution">
    <text evidence="7">The sequence shown here is derived from an EMBL/GenBank/DDBJ whole genome shotgun (WGS) entry which is preliminary data.</text>
</comment>
<dbReference type="GO" id="GO:0044611">
    <property type="term" value="C:nuclear pore inner ring"/>
    <property type="evidence" value="ECO:0007669"/>
    <property type="project" value="TreeGrafter"/>
</dbReference>
<dbReference type="Gene3D" id="1.25.40.440">
    <property type="entry name" value="Nucleoporin, helical domain, central subdomain"/>
    <property type="match status" value="1"/>
</dbReference>
<dbReference type="Pfam" id="PF08801">
    <property type="entry name" value="Nucleoporin_N"/>
    <property type="match status" value="1"/>
</dbReference>
<evidence type="ECO:0000256" key="3">
    <source>
        <dbReference type="ARBA" id="ARBA00022448"/>
    </source>
</evidence>
<evidence type="ECO:0000256" key="2">
    <source>
        <dbReference type="ARBA" id="ARBA00007373"/>
    </source>
</evidence>
<evidence type="ECO:0000313" key="8">
    <source>
        <dbReference type="Proteomes" id="UP000093000"/>
    </source>
</evidence>
<evidence type="ECO:0000256" key="1">
    <source>
        <dbReference type="ARBA" id="ARBA00004123"/>
    </source>
</evidence>
<dbReference type="Gene3D" id="1.20.58.1780">
    <property type="match status" value="1"/>
</dbReference>
<dbReference type="GO" id="GO:0036228">
    <property type="term" value="P:protein localization to nuclear inner membrane"/>
    <property type="evidence" value="ECO:0007669"/>
    <property type="project" value="TreeGrafter"/>
</dbReference>
<evidence type="ECO:0000259" key="6">
    <source>
        <dbReference type="Pfam" id="PF08801"/>
    </source>
</evidence>
<keyword evidence="8" id="KW-1185">Reference proteome</keyword>
<dbReference type="GO" id="GO:0006405">
    <property type="term" value="P:RNA export from nucleus"/>
    <property type="evidence" value="ECO:0007669"/>
    <property type="project" value="TreeGrafter"/>
</dbReference>
<dbReference type="SUPFAM" id="SSF69322">
    <property type="entry name" value="Tricorn protease domain 2"/>
    <property type="match status" value="1"/>
</dbReference>
<accession>A0A1C7NL60</accession>
<dbReference type="AlphaFoldDB" id="A0A1C7NL60"/>
<feature type="domain" description="Nucleoporin Nup133/Nup155-like C-terminal" evidence="5">
    <location>
        <begin position="555"/>
        <end position="963"/>
    </location>
</feature>
<dbReference type="FunCoup" id="A0A1C7NL60">
    <property type="interactions" value="996"/>
</dbReference>
<dbReference type="InterPro" id="IPR014908">
    <property type="entry name" value="Nucleoporin_Nup133/Nup155_N"/>
</dbReference>
<name>A0A1C7NL60_9FUNG</name>
<dbReference type="InParanoid" id="A0A1C7NL60"/>